<keyword evidence="1" id="KW-1133">Transmembrane helix</keyword>
<feature type="domain" description="CAAX prenyl protease 2/Lysostaphin resistance protein A-like" evidence="2">
    <location>
        <begin position="156"/>
        <end position="272"/>
    </location>
</feature>
<evidence type="ECO:0000259" key="2">
    <source>
        <dbReference type="Pfam" id="PF02517"/>
    </source>
</evidence>
<keyword evidence="1" id="KW-0472">Membrane</keyword>
<reference evidence="3 4" key="1">
    <citation type="journal article" date="2015" name="Proc. Natl. Acad. Sci. U.S.A.">
        <title>Genomic and proteomic characterization of "Candidatus Nitrosopelagicus brevis": An ammonia-oxidizing archaeon from the open ocean.</title>
        <authorList>
            <person name="Santoro A.E."/>
            <person name="Dupont C.L."/>
            <person name="Richter R.A."/>
            <person name="Craig M.T."/>
            <person name="Carini P."/>
            <person name="McIlvin M.R."/>
            <person name="Yang Y."/>
            <person name="Orsi W.D."/>
            <person name="Moran D.M."/>
            <person name="Saito M.A."/>
        </authorList>
    </citation>
    <scope>NUCLEOTIDE SEQUENCE [LARGE SCALE GENOMIC DNA]</scope>
    <source>
        <strain evidence="4">V2</strain>
    </source>
</reference>
<protein>
    <submittedName>
        <fullName evidence="3">CAAX protease self-immunity</fullName>
    </submittedName>
</protein>
<sequence>MSLLPNILHGFGIPFSALMSVIFGLMIVSFPLGAYAIFNSDIGDDIDYTYPLEKFDIFIAGVNLQIPLEYQIGDLFIIFWSIFVILFVISFLGPKKNFMKIIGNILSNEKTSFSDNYMLNIIKWFSILVLVSAVITIIQESFGIVTEPPDTANDLILFLQISLAPITEEIGFRLILIGIPLFLIYSHKSSIKFFIKSLWSPYSNLHVYDSKKAIGLIVIVGIFFGVAHVISGEPWTTGKILQASVGGIILGWVYFRYGLAAAIILHWATNYFIYSYLFLISELNGISVQNASNHSMIGTFEVILIVSGIVSLAMLFLQYKNSLNSAIVSE</sequence>
<dbReference type="Pfam" id="PF02517">
    <property type="entry name" value="Rce1-like"/>
    <property type="match status" value="1"/>
</dbReference>
<keyword evidence="3" id="KW-0378">Hydrolase</keyword>
<name>A0A0A7V5S8_9ARCH</name>
<dbReference type="GO" id="GO:0006508">
    <property type="term" value="P:proteolysis"/>
    <property type="evidence" value="ECO:0007669"/>
    <property type="project" value="UniProtKB-KW"/>
</dbReference>
<dbReference type="RefSeq" id="WP_238573560.1">
    <property type="nucleotide sequence ID" value="NZ_CP007026.1"/>
</dbReference>
<feature type="transmembrane region" description="Helical" evidence="1">
    <location>
        <begin position="117"/>
        <end position="138"/>
    </location>
</feature>
<dbReference type="AlphaFoldDB" id="A0A0A7V5S8"/>
<gene>
    <name evidence="3" type="ORF">T478_0981</name>
</gene>
<feature type="transmembrane region" description="Helical" evidence="1">
    <location>
        <begin position="213"/>
        <end position="231"/>
    </location>
</feature>
<dbReference type="GeneID" id="24816866"/>
<feature type="transmembrane region" description="Helical" evidence="1">
    <location>
        <begin position="75"/>
        <end position="93"/>
    </location>
</feature>
<dbReference type="InterPro" id="IPR003675">
    <property type="entry name" value="Rce1/LyrA-like_dom"/>
</dbReference>
<accession>A0A0A7V5S8</accession>
<dbReference type="EMBL" id="CP007026">
    <property type="protein sequence ID" value="AJA92035.1"/>
    <property type="molecule type" value="Genomic_DNA"/>
</dbReference>
<dbReference type="HOGENOM" id="CLU_843595_0_0_2"/>
<evidence type="ECO:0000313" key="3">
    <source>
        <dbReference type="EMBL" id="AJA92035.1"/>
    </source>
</evidence>
<evidence type="ECO:0000256" key="1">
    <source>
        <dbReference type="SAM" id="Phobius"/>
    </source>
</evidence>
<dbReference type="GO" id="GO:0004175">
    <property type="term" value="F:endopeptidase activity"/>
    <property type="evidence" value="ECO:0007669"/>
    <property type="project" value="UniProtKB-ARBA"/>
</dbReference>
<keyword evidence="1" id="KW-0812">Transmembrane</keyword>
<organism evidence="3 4">
    <name type="scientific">Candidatus Nitrosopelagicus brevis</name>
    <dbReference type="NCBI Taxonomy" id="1410606"/>
    <lineage>
        <taxon>Archaea</taxon>
        <taxon>Nitrososphaerota</taxon>
    </lineage>
</organism>
<proteinExistence type="predicted"/>
<dbReference type="KEGG" id="nbv:T478_0981"/>
<evidence type="ECO:0000313" key="4">
    <source>
        <dbReference type="Proteomes" id="UP000030944"/>
    </source>
</evidence>
<feature type="transmembrane region" description="Helical" evidence="1">
    <location>
        <begin position="170"/>
        <end position="186"/>
    </location>
</feature>
<dbReference type="STRING" id="1410606.T478_0981"/>
<feature type="transmembrane region" description="Helical" evidence="1">
    <location>
        <begin position="297"/>
        <end position="317"/>
    </location>
</feature>
<keyword evidence="3" id="KW-0645">Protease</keyword>
<dbReference type="Proteomes" id="UP000030944">
    <property type="component" value="Chromosome"/>
</dbReference>
<feature type="transmembrane region" description="Helical" evidence="1">
    <location>
        <begin position="12"/>
        <end position="38"/>
    </location>
</feature>
<feature type="transmembrane region" description="Helical" evidence="1">
    <location>
        <begin position="243"/>
        <end position="264"/>
    </location>
</feature>
<dbReference type="GO" id="GO:0080120">
    <property type="term" value="P:CAAX-box protein maturation"/>
    <property type="evidence" value="ECO:0007669"/>
    <property type="project" value="UniProtKB-ARBA"/>
</dbReference>